<proteinExistence type="predicted"/>
<organism evidence="1">
    <name type="scientific">Escherichia coli</name>
    <dbReference type="NCBI Taxonomy" id="562"/>
    <lineage>
        <taxon>Bacteria</taxon>
        <taxon>Pseudomonadati</taxon>
        <taxon>Pseudomonadota</taxon>
        <taxon>Gammaproteobacteria</taxon>
        <taxon>Enterobacterales</taxon>
        <taxon>Enterobacteriaceae</taxon>
        <taxon>Escherichia</taxon>
    </lineage>
</organism>
<reference evidence="1" key="2">
    <citation type="submission" date="2016-06" db="EMBL/GenBank/DDBJ databases">
        <authorList>
            <person name="Silva K.C."/>
            <person name="Cunha M.V."/>
            <person name="Cerdeira L."/>
            <person name="Oliveira M.G.X."/>
            <person name="Oliveira M.C."/>
            <person name="Gomes C.R."/>
            <person name="Knobl T."/>
            <person name="Lincopan N."/>
        </authorList>
    </citation>
    <scope>NUCLEOTIDE SEQUENCE</scope>
    <source>
        <strain evidence="1">JB10</strain>
        <plasmid evidence="1">pJB10</plasmid>
    </source>
</reference>
<evidence type="ECO:0000313" key="1">
    <source>
        <dbReference type="EMBL" id="APZ78608.1"/>
    </source>
</evidence>
<geneLocation type="plasmid" evidence="1">
    <name>pJB10</name>
</geneLocation>
<reference evidence="1" key="1">
    <citation type="journal article" date="2016" name="Diagn. Microbiol. Infect. Dis.">
        <title>High-virulence CMY-2- and CTX-M-2-producing avian pathogenic Escherichia coli strains isolated from commercial turkeys.</title>
        <authorList>
            <person name="da Silva K.C."/>
            <person name="Cunha M.P."/>
            <person name="Cerdeira L."/>
            <person name="de Oliveira M.G."/>
            <person name="de Oliveira M.C."/>
            <person name="Gomes C.R."/>
            <person name="Lincopan N."/>
            <person name="Knobl T."/>
            <person name="Moreno A.M."/>
        </authorList>
    </citation>
    <scope>NUCLEOTIDE SEQUENCE</scope>
    <source>
        <strain evidence="1">JB10</strain>
        <plasmid evidence="1">pJB10</plasmid>
    </source>
</reference>
<dbReference type="AlphaFoldDB" id="A0A1P8VPQ9"/>
<keyword evidence="1" id="KW-0614">Plasmid</keyword>
<dbReference type="Pfam" id="PF14022">
    <property type="entry name" value="DUF4238"/>
    <property type="match status" value="1"/>
</dbReference>
<name>A0A1P8VPQ9_ECOLX</name>
<sequence>MPSIQMHRCACVAFQGDKVMADPFNLQTDVVRQHTVPRFLLKHFSTPGKGKRQRLYAFDKAAGRAYATTPDDATVRNTFYNLDNHPDRLSLEPLLGIYEHHAAPVIAALLAHRDIRRLTDDERYRLAVFVAVQRARTFGELERISGMISVLTDKMEAIGSTKEQAMETLGLSSGGDTKDIFLRQLVQQVSHIDLLLKKDWYLLETRPERPFYVSDNPVVLKNSNDFGPYGNLGLAVSGIQIYLPLSSTLMLAMYCPSIREQMVRQKQHLQHLLARAPHLIPRHIRPFERLEHIRRYTDYLLMPLTPEHVTHYNSLQVEFAEQYVFCGEKDFSLVERMLADSERYRTGPRFTF</sequence>
<accession>A0A1P8VPQ9</accession>
<dbReference type="EMBL" id="KX452392">
    <property type="protein sequence ID" value="APZ78608.1"/>
    <property type="molecule type" value="Genomic_DNA"/>
</dbReference>
<protein>
    <submittedName>
        <fullName evidence="1">SeT2</fullName>
    </submittedName>
</protein>
<gene>
    <name evidence="1" type="primary">SeT2</name>
    <name evidence="1" type="ORF">pJB10_0039</name>
</gene>
<dbReference type="InterPro" id="IPR025332">
    <property type="entry name" value="DUF4238"/>
</dbReference>